<dbReference type="EMBL" id="BJYV01000010">
    <property type="protein sequence ID" value="GEO21918.1"/>
    <property type="molecule type" value="Genomic_DNA"/>
</dbReference>
<dbReference type="PANTHER" id="PTHR30289:SF8">
    <property type="entry name" value="YHYH DOMAIN-CONTAINING PROTEIN"/>
    <property type="match status" value="1"/>
</dbReference>
<keyword evidence="3" id="KW-1185">Reference proteome</keyword>
<sequence>MRKALYLILTIGLFSCENEKLPVTPGSVSISNVVLENYVNEYTQEVSVQVNEDNITINSTGLPDHKTPYWGEGHEMFEAFPGSNHANMNTSMISFNYSMTIPTNPNESSYKEETELGPVGMALNGVPIYNDYEGGGVLQENAWGTFDASGGHPGPREDYHYHSEGTYLTVNDAELIGFLRDGFPVYGRKDMDNSYPDNLDENGGHTGPTADFSDGIYHYHVSNEVYSTSGLYVIKSGAYHGTKGTFTQ</sequence>
<dbReference type="Proteomes" id="UP000321301">
    <property type="component" value="Unassembled WGS sequence"/>
</dbReference>
<reference evidence="2 3" key="1">
    <citation type="submission" date="2019-07" db="EMBL/GenBank/DDBJ databases">
        <title>Whole genome shotgun sequence of Cyclobacterium qasimii NBRC 106168.</title>
        <authorList>
            <person name="Hosoyama A."/>
            <person name="Uohara A."/>
            <person name="Ohji S."/>
            <person name="Ichikawa N."/>
        </authorList>
    </citation>
    <scope>NUCLEOTIDE SEQUENCE [LARGE SCALE GENOMIC DNA]</scope>
    <source>
        <strain evidence="2 3">NBRC 106168</strain>
    </source>
</reference>
<dbReference type="Pfam" id="PF14240">
    <property type="entry name" value="YHYH"/>
    <property type="match status" value="1"/>
</dbReference>
<dbReference type="InterPro" id="IPR025924">
    <property type="entry name" value="YHYH_dom"/>
</dbReference>
<dbReference type="PANTHER" id="PTHR30289">
    <property type="entry name" value="UNCHARACTERIZED PROTEIN YBCL-RELATED"/>
    <property type="match status" value="1"/>
</dbReference>
<dbReference type="AlphaFoldDB" id="A0A512CCH8"/>
<dbReference type="PROSITE" id="PS51257">
    <property type="entry name" value="PROKAR_LIPOPROTEIN"/>
    <property type="match status" value="1"/>
</dbReference>
<accession>A0A512CCH8</accession>
<evidence type="ECO:0000313" key="3">
    <source>
        <dbReference type="Proteomes" id="UP000321301"/>
    </source>
</evidence>
<comment type="caution">
    <text evidence="2">The sequence shown here is derived from an EMBL/GenBank/DDBJ whole genome shotgun (WGS) entry which is preliminary data.</text>
</comment>
<dbReference type="RefSeq" id="WP_020888473.1">
    <property type="nucleotide sequence ID" value="NZ_BJYV01000010.1"/>
</dbReference>
<evidence type="ECO:0000259" key="1">
    <source>
        <dbReference type="Pfam" id="PF14240"/>
    </source>
</evidence>
<gene>
    <name evidence="2" type="ORF">CQA01_24520</name>
</gene>
<name>A0A512CCH8_9BACT</name>
<organism evidence="2 3">
    <name type="scientific">Cyclobacterium qasimii</name>
    <dbReference type="NCBI Taxonomy" id="1350429"/>
    <lineage>
        <taxon>Bacteria</taxon>
        <taxon>Pseudomonadati</taxon>
        <taxon>Bacteroidota</taxon>
        <taxon>Cytophagia</taxon>
        <taxon>Cytophagales</taxon>
        <taxon>Cyclobacteriaceae</taxon>
        <taxon>Cyclobacterium</taxon>
    </lineage>
</organism>
<proteinExistence type="predicted"/>
<evidence type="ECO:0000313" key="2">
    <source>
        <dbReference type="EMBL" id="GEO21918.1"/>
    </source>
</evidence>
<feature type="domain" description="YHYH" evidence="1">
    <location>
        <begin position="99"/>
        <end position="191"/>
    </location>
</feature>
<protein>
    <recommendedName>
        <fullName evidence="1">YHYH domain-containing protein</fullName>
    </recommendedName>
</protein>